<evidence type="ECO:0000256" key="1">
    <source>
        <dbReference type="SAM" id="MobiDB-lite"/>
    </source>
</evidence>
<gene>
    <name evidence="2" type="ORF">Tco_1070557</name>
</gene>
<accession>A0ABQ5HM15</accession>
<feature type="region of interest" description="Disordered" evidence="1">
    <location>
        <begin position="244"/>
        <end position="263"/>
    </location>
</feature>
<evidence type="ECO:0000313" key="2">
    <source>
        <dbReference type="EMBL" id="GJT88840.1"/>
    </source>
</evidence>
<dbReference type="PANTHER" id="PTHR11439:SF524">
    <property type="entry name" value="RNA-DIRECTED DNA POLYMERASE, PROTEIN KINASE RLK-PELLE-DLSV FAMILY"/>
    <property type="match status" value="1"/>
</dbReference>
<sequence length="263" mass="29999">MSVRRDTKGMFLSQKKYALELLDRAHMGTCHSTRTPVDTESKLRASFPSASYATVLRYVCHTLDFGLQLYASSTGSLVAYSDSVWAGCPTTRCFTSGYCVFLGDNLLSWSFKRQHTLSRSSNEAEYRGVANAVAETAWLPNPVQHQRTKHIEIDIHFIHDMVTRGKVRVLHVPSRYYCVENHLGKIDTKVVDFMRANEFKLHFYWVGISTHVSWTIDIIPGLLKAMTAIEDFLMLEEEMAQTDEERANREALRAKKEDVHASN</sequence>
<reference evidence="2" key="1">
    <citation type="journal article" date="2022" name="Int. J. Mol. Sci.">
        <title>Draft Genome of Tanacetum Coccineum: Genomic Comparison of Closely Related Tanacetum-Family Plants.</title>
        <authorList>
            <person name="Yamashiro T."/>
            <person name="Shiraishi A."/>
            <person name="Nakayama K."/>
            <person name="Satake H."/>
        </authorList>
    </citation>
    <scope>NUCLEOTIDE SEQUENCE</scope>
</reference>
<proteinExistence type="predicted"/>
<protein>
    <submittedName>
        <fullName evidence="2">Ribonuclease H-like domain-containing protein</fullName>
    </submittedName>
</protein>
<reference evidence="2" key="2">
    <citation type="submission" date="2022-01" db="EMBL/GenBank/DDBJ databases">
        <authorList>
            <person name="Yamashiro T."/>
            <person name="Shiraishi A."/>
            <person name="Satake H."/>
            <person name="Nakayama K."/>
        </authorList>
    </citation>
    <scope>NUCLEOTIDE SEQUENCE</scope>
</reference>
<dbReference type="Proteomes" id="UP001151760">
    <property type="component" value="Unassembled WGS sequence"/>
</dbReference>
<comment type="caution">
    <text evidence="2">The sequence shown here is derived from an EMBL/GenBank/DDBJ whole genome shotgun (WGS) entry which is preliminary data.</text>
</comment>
<dbReference type="EMBL" id="BQNB010019768">
    <property type="protein sequence ID" value="GJT88840.1"/>
    <property type="molecule type" value="Genomic_DNA"/>
</dbReference>
<dbReference type="CDD" id="cd09272">
    <property type="entry name" value="RNase_HI_RT_Ty1"/>
    <property type="match status" value="1"/>
</dbReference>
<dbReference type="PANTHER" id="PTHR11439">
    <property type="entry name" value="GAG-POL-RELATED RETROTRANSPOSON"/>
    <property type="match status" value="1"/>
</dbReference>
<name>A0ABQ5HM15_9ASTR</name>
<keyword evidence="3" id="KW-1185">Reference proteome</keyword>
<organism evidence="2 3">
    <name type="scientific">Tanacetum coccineum</name>
    <dbReference type="NCBI Taxonomy" id="301880"/>
    <lineage>
        <taxon>Eukaryota</taxon>
        <taxon>Viridiplantae</taxon>
        <taxon>Streptophyta</taxon>
        <taxon>Embryophyta</taxon>
        <taxon>Tracheophyta</taxon>
        <taxon>Spermatophyta</taxon>
        <taxon>Magnoliopsida</taxon>
        <taxon>eudicotyledons</taxon>
        <taxon>Gunneridae</taxon>
        <taxon>Pentapetalae</taxon>
        <taxon>asterids</taxon>
        <taxon>campanulids</taxon>
        <taxon>Asterales</taxon>
        <taxon>Asteraceae</taxon>
        <taxon>Asteroideae</taxon>
        <taxon>Anthemideae</taxon>
        <taxon>Anthemidinae</taxon>
        <taxon>Tanacetum</taxon>
    </lineage>
</organism>
<evidence type="ECO:0000313" key="3">
    <source>
        <dbReference type="Proteomes" id="UP001151760"/>
    </source>
</evidence>